<keyword evidence="2" id="KW-0812">Transmembrane</keyword>
<sequence length="455" mass="51971">MWLWLWAFMVFAHIFFLFCLGICFHRAGPEFPYGIDQSEYIIRCQRKSIILRKQNPEIGRFSFKKVFARFRGEKKRGNGEDRTPDRADGNPGNAGARYLPIPEEPGLKFDFDPRFIRVLRNEEGGGCKFVFNAYAGIFRTFVDAVRERRHVKFPCILLPESIYHGGDLNASGKEIAIHKFPDQEEDREKGEEKANPHCYRSDSLQQEGGEKAGASSDGHNAYAGKADHKYVPACYRGSAAEPGTQELPLREAAVQFFLIPKRLIVVLFWIFRSLWYVMLLHDLVFLPLFIFLFLRFVGIEWKSCPAGPVPHGYVEPVLWLQFLSDWNRFGETGQVAGVFRVCLTFYLLLLGADFILPAVLVPFARALGRWVKSMPASVYLDCLTGCSFILVPLLGGYAAAAWFATTSLTGLVVTEGNRALLLLWACFFAFYTLLVPYNRKVYHWHAGLWWRFITV</sequence>
<proteinExistence type="predicted"/>
<comment type="caution">
    <text evidence="3">The sequence shown here is derived from an EMBL/GenBank/DDBJ whole genome shotgun (WGS) entry which is preliminary data.</text>
</comment>
<organism evidence="3 4">
    <name type="scientific">Desulfofundulus salinus</name>
    <dbReference type="NCBI Taxonomy" id="2419843"/>
    <lineage>
        <taxon>Bacteria</taxon>
        <taxon>Bacillati</taxon>
        <taxon>Bacillota</taxon>
        <taxon>Clostridia</taxon>
        <taxon>Eubacteriales</taxon>
        <taxon>Peptococcaceae</taxon>
        <taxon>Desulfofundulus</taxon>
    </lineage>
</organism>
<evidence type="ECO:0000256" key="2">
    <source>
        <dbReference type="SAM" id="Phobius"/>
    </source>
</evidence>
<keyword evidence="4" id="KW-1185">Reference proteome</keyword>
<feature type="region of interest" description="Disordered" evidence="1">
    <location>
        <begin position="181"/>
        <end position="218"/>
    </location>
</feature>
<protein>
    <submittedName>
        <fullName evidence="3">Uncharacterized protein</fullName>
    </submittedName>
</protein>
<gene>
    <name evidence="3" type="ORF">D7024_05085</name>
</gene>
<feature type="transmembrane region" description="Helical" evidence="2">
    <location>
        <begin position="263"/>
        <end position="293"/>
    </location>
</feature>
<feature type="transmembrane region" description="Helical" evidence="2">
    <location>
        <begin position="419"/>
        <end position="437"/>
    </location>
</feature>
<evidence type="ECO:0000313" key="4">
    <source>
        <dbReference type="Proteomes" id="UP000271256"/>
    </source>
</evidence>
<accession>A0A494WZK3</accession>
<keyword evidence="2" id="KW-1133">Transmembrane helix</keyword>
<feature type="compositionally biased region" description="Basic and acidic residues" evidence="1">
    <location>
        <begin position="75"/>
        <end position="88"/>
    </location>
</feature>
<reference evidence="3 4" key="1">
    <citation type="submission" date="2018-10" db="EMBL/GenBank/DDBJ databases">
        <authorList>
            <person name="Grouzdev D.S."/>
            <person name="Krutkina M.S."/>
            <person name="Tourova T.P."/>
            <person name="Nazina T.N."/>
        </authorList>
    </citation>
    <scope>NUCLEOTIDE SEQUENCE [LARGE SCALE GENOMIC DNA]</scope>
    <source>
        <strain evidence="3 4">435</strain>
    </source>
</reference>
<feature type="compositionally biased region" description="Basic and acidic residues" evidence="1">
    <location>
        <begin position="181"/>
        <end position="195"/>
    </location>
</feature>
<evidence type="ECO:0000256" key="1">
    <source>
        <dbReference type="SAM" id="MobiDB-lite"/>
    </source>
</evidence>
<feature type="region of interest" description="Disordered" evidence="1">
    <location>
        <begin position="74"/>
        <end position="99"/>
    </location>
</feature>
<name>A0A494WZK3_9FIRM</name>
<evidence type="ECO:0000313" key="3">
    <source>
        <dbReference type="EMBL" id="RKO66377.1"/>
    </source>
</evidence>
<feature type="transmembrane region" description="Helical" evidence="2">
    <location>
        <begin position="6"/>
        <end position="24"/>
    </location>
</feature>
<dbReference type="Proteomes" id="UP000271256">
    <property type="component" value="Unassembled WGS sequence"/>
</dbReference>
<keyword evidence="2" id="KW-0472">Membrane</keyword>
<feature type="transmembrane region" description="Helical" evidence="2">
    <location>
        <begin position="376"/>
        <end position="399"/>
    </location>
</feature>
<dbReference type="AlphaFoldDB" id="A0A494WZK3"/>
<dbReference type="EMBL" id="RBWE01000001">
    <property type="protein sequence ID" value="RKO66377.1"/>
    <property type="molecule type" value="Genomic_DNA"/>
</dbReference>
<feature type="transmembrane region" description="Helical" evidence="2">
    <location>
        <begin position="343"/>
        <end position="364"/>
    </location>
</feature>